<dbReference type="Pfam" id="PF07645">
    <property type="entry name" value="EGF_CA"/>
    <property type="match status" value="3"/>
</dbReference>
<feature type="transmembrane region" description="Helical" evidence="16">
    <location>
        <begin position="671"/>
        <end position="695"/>
    </location>
</feature>
<keyword evidence="13" id="KW-0807">Transducer</keyword>
<reference evidence="21 22" key="1">
    <citation type="submission" date="2022-01" db="EMBL/GenBank/DDBJ databases">
        <title>A chromosome-scale genome assembly of the false clownfish, Amphiprion ocellaris.</title>
        <authorList>
            <person name="Ryu T."/>
        </authorList>
    </citation>
    <scope>NUCLEOTIDE SEQUENCE [LARGE SCALE GENOMIC DNA]</scope>
</reference>
<keyword evidence="4 16" id="KW-0812">Transmembrane</keyword>
<dbReference type="SMART" id="SM00181">
    <property type="entry name" value="EGF"/>
    <property type="match status" value="4"/>
</dbReference>
<evidence type="ECO:0000256" key="1">
    <source>
        <dbReference type="ARBA" id="ARBA00004651"/>
    </source>
</evidence>
<dbReference type="CDD" id="cd00054">
    <property type="entry name" value="EGF_CA"/>
    <property type="match status" value="3"/>
</dbReference>
<keyword evidence="11" id="KW-0675">Receptor</keyword>
<feature type="signal peptide" evidence="17">
    <location>
        <begin position="1"/>
        <end position="23"/>
    </location>
</feature>
<feature type="transmembrane region" description="Helical" evidence="16">
    <location>
        <begin position="568"/>
        <end position="586"/>
    </location>
</feature>
<feature type="transmembrane region" description="Helical" evidence="16">
    <location>
        <begin position="533"/>
        <end position="556"/>
    </location>
</feature>
<dbReference type="SMART" id="SM00179">
    <property type="entry name" value="EGF_CA"/>
    <property type="match status" value="4"/>
</dbReference>
<reference evidence="21" key="2">
    <citation type="submission" date="2025-08" db="UniProtKB">
        <authorList>
            <consortium name="Ensembl"/>
        </authorList>
    </citation>
    <scope>IDENTIFICATION</scope>
</reference>
<keyword evidence="8" id="KW-0297">G-protein coupled receptor</keyword>
<keyword evidence="5 17" id="KW-0732">Signal</keyword>
<evidence type="ECO:0000256" key="14">
    <source>
        <dbReference type="PROSITE-ProRule" id="PRU00076"/>
    </source>
</evidence>
<dbReference type="Gene3D" id="2.10.25.10">
    <property type="entry name" value="Laminin"/>
    <property type="match status" value="3"/>
</dbReference>
<dbReference type="FunFam" id="1.20.1070.10:FF:000136">
    <property type="entry name" value="Adhesion G protein-coupled receptor E5"/>
    <property type="match status" value="1"/>
</dbReference>
<dbReference type="FunFam" id="2.10.25.10:FF:000038">
    <property type="entry name" value="Fibrillin 2"/>
    <property type="match status" value="1"/>
</dbReference>
<dbReference type="InterPro" id="IPR018097">
    <property type="entry name" value="EGF_Ca-bd_CS"/>
</dbReference>
<dbReference type="PRINTS" id="PR01128">
    <property type="entry name" value="EMR1HORMONER"/>
</dbReference>
<keyword evidence="2" id="KW-1003">Cell membrane</keyword>
<evidence type="ECO:0000259" key="18">
    <source>
        <dbReference type="PROSITE" id="PS50026"/>
    </source>
</evidence>
<dbReference type="PANTHER" id="PTHR12011">
    <property type="entry name" value="ADHESION G-PROTEIN COUPLED RECEPTOR"/>
    <property type="match status" value="1"/>
</dbReference>
<evidence type="ECO:0000313" key="22">
    <source>
        <dbReference type="Proteomes" id="UP001501940"/>
    </source>
</evidence>
<feature type="domain" description="EGF-like" evidence="18">
    <location>
        <begin position="146"/>
        <end position="183"/>
    </location>
</feature>
<keyword evidence="12" id="KW-0325">Glycoprotein</keyword>
<dbReference type="PROSITE" id="PS50261">
    <property type="entry name" value="G_PROTEIN_RECEP_F2_4"/>
    <property type="match status" value="1"/>
</dbReference>
<evidence type="ECO:0000256" key="8">
    <source>
        <dbReference type="ARBA" id="ARBA00023040"/>
    </source>
</evidence>
<evidence type="ECO:0000256" key="10">
    <source>
        <dbReference type="ARBA" id="ARBA00023157"/>
    </source>
</evidence>
<dbReference type="Gene3D" id="1.20.1070.10">
    <property type="entry name" value="Rhodopsin 7-helix transmembrane proteins"/>
    <property type="match status" value="1"/>
</dbReference>
<organism evidence="21 22">
    <name type="scientific">Amphiprion ocellaris</name>
    <name type="common">Clown anemonefish</name>
    <dbReference type="NCBI Taxonomy" id="80972"/>
    <lineage>
        <taxon>Eukaryota</taxon>
        <taxon>Metazoa</taxon>
        <taxon>Chordata</taxon>
        <taxon>Craniata</taxon>
        <taxon>Vertebrata</taxon>
        <taxon>Euteleostomi</taxon>
        <taxon>Actinopterygii</taxon>
        <taxon>Neopterygii</taxon>
        <taxon>Teleostei</taxon>
        <taxon>Neoteleostei</taxon>
        <taxon>Acanthomorphata</taxon>
        <taxon>Ovalentaria</taxon>
        <taxon>Pomacentridae</taxon>
        <taxon>Amphiprion</taxon>
    </lineage>
</organism>
<keyword evidence="10" id="KW-1015">Disulfide bond</keyword>
<accession>A0AAQ5Y4S7</accession>
<keyword evidence="3 14" id="KW-0245">EGF-like domain</keyword>
<evidence type="ECO:0000256" key="4">
    <source>
        <dbReference type="ARBA" id="ARBA00022692"/>
    </source>
</evidence>
<protein>
    <submittedName>
        <fullName evidence="21">Uncharacterized protein</fullName>
    </submittedName>
</protein>
<keyword evidence="7 16" id="KW-1133">Transmembrane helix</keyword>
<evidence type="ECO:0000256" key="16">
    <source>
        <dbReference type="SAM" id="Phobius"/>
    </source>
</evidence>
<feature type="domain" description="EGF-like" evidence="18">
    <location>
        <begin position="95"/>
        <end position="133"/>
    </location>
</feature>
<evidence type="ECO:0000256" key="2">
    <source>
        <dbReference type="ARBA" id="ARBA00022475"/>
    </source>
</evidence>
<evidence type="ECO:0000256" key="6">
    <source>
        <dbReference type="ARBA" id="ARBA00022737"/>
    </source>
</evidence>
<keyword evidence="22" id="KW-1185">Reference proteome</keyword>
<dbReference type="PRINTS" id="PR00249">
    <property type="entry name" value="GPCRSECRETIN"/>
</dbReference>
<feature type="transmembrane region" description="Helical" evidence="16">
    <location>
        <begin position="634"/>
        <end position="656"/>
    </location>
</feature>
<name>A0AAQ5Y4S7_AMPOC</name>
<dbReference type="GO" id="GO:0007189">
    <property type="term" value="P:adenylate cyclase-activating G protein-coupled receptor signaling pathway"/>
    <property type="evidence" value="ECO:0007669"/>
    <property type="project" value="TreeGrafter"/>
</dbReference>
<dbReference type="PROSITE" id="PS00010">
    <property type="entry name" value="ASX_HYDROXYL"/>
    <property type="match status" value="1"/>
</dbReference>
<dbReference type="InterPro" id="IPR046338">
    <property type="entry name" value="GAIN_dom_sf"/>
</dbReference>
<dbReference type="SUPFAM" id="SSF57196">
    <property type="entry name" value="EGF/Laminin"/>
    <property type="match status" value="3"/>
</dbReference>
<dbReference type="Proteomes" id="UP001501940">
    <property type="component" value="Chromosome 19"/>
</dbReference>
<keyword evidence="9 16" id="KW-0472">Membrane</keyword>
<comment type="subcellular location">
    <subcellularLocation>
        <location evidence="1">Cell membrane</location>
        <topology evidence="1">Multi-pass membrane protein</topology>
    </subcellularLocation>
</comment>
<evidence type="ECO:0000256" key="7">
    <source>
        <dbReference type="ARBA" id="ARBA00022989"/>
    </source>
</evidence>
<dbReference type="InterPro" id="IPR000203">
    <property type="entry name" value="GPS"/>
</dbReference>
<dbReference type="SMART" id="SM00303">
    <property type="entry name" value="GPS"/>
    <property type="match status" value="1"/>
</dbReference>
<evidence type="ECO:0000256" key="12">
    <source>
        <dbReference type="ARBA" id="ARBA00023180"/>
    </source>
</evidence>
<evidence type="ECO:0000259" key="19">
    <source>
        <dbReference type="PROSITE" id="PS50221"/>
    </source>
</evidence>
<dbReference type="InterPro" id="IPR000742">
    <property type="entry name" value="EGF"/>
</dbReference>
<dbReference type="PROSITE" id="PS50221">
    <property type="entry name" value="GAIN_B"/>
    <property type="match status" value="1"/>
</dbReference>
<comment type="caution">
    <text evidence="14">Lacks conserved residue(s) required for the propagation of feature annotation.</text>
</comment>
<dbReference type="GO" id="GO:0030855">
    <property type="term" value="P:epithelial cell differentiation"/>
    <property type="evidence" value="ECO:0007669"/>
    <property type="project" value="UniProtKB-ARBA"/>
</dbReference>
<dbReference type="PROSITE" id="PS50026">
    <property type="entry name" value="EGF_3"/>
    <property type="match status" value="2"/>
</dbReference>
<evidence type="ECO:0000313" key="21">
    <source>
        <dbReference type="Ensembl" id="ENSAOCP00000047987.1"/>
    </source>
</evidence>
<dbReference type="GO" id="GO:0005886">
    <property type="term" value="C:plasma membrane"/>
    <property type="evidence" value="ECO:0007669"/>
    <property type="project" value="UniProtKB-SubCell"/>
</dbReference>
<dbReference type="AlphaFoldDB" id="A0AAQ5Y4S7"/>
<dbReference type="GO" id="GO:0007166">
    <property type="term" value="P:cell surface receptor signaling pathway"/>
    <property type="evidence" value="ECO:0007669"/>
    <property type="project" value="InterPro"/>
</dbReference>
<dbReference type="InterPro" id="IPR000832">
    <property type="entry name" value="GPCR_2_secretin-like"/>
</dbReference>
<dbReference type="SUPFAM" id="SSF81321">
    <property type="entry name" value="Family A G protein-coupled receptor-like"/>
    <property type="match status" value="1"/>
</dbReference>
<evidence type="ECO:0000256" key="3">
    <source>
        <dbReference type="ARBA" id="ARBA00022536"/>
    </source>
</evidence>
<feature type="transmembrane region" description="Helical" evidence="16">
    <location>
        <begin position="716"/>
        <end position="734"/>
    </location>
</feature>
<dbReference type="GO" id="GO:0005509">
    <property type="term" value="F:calcium ion binding"/>
    <property type="evidence" value="ECO:0007669"/>
    <property type="project" value="InterPro"/>
</dbReference>
<dbReference type="Ensembl" id="ENSAOCT00000045239.1">
    <property type="protein sequence ID" value="ENSAOCP00000047987.1"/>
    <property type="gene ID" value="ENSAOCG00000004252.2"/>
</dbReference>
<dbReference type="InterPro" id="IPR057244">
    <property type="entry name" value="GAIN_B"/>
</dbReference>
<dbReference type="InterPro" id="IPR049883">
    <property type="entry name" value="NOTCH1_EGF-like"/>
</dbReference>
<sequence>MMGRWNLLILVLFLSSVIVPSESDCPAGFITSDEGCIDENDCAVDEDYPEDVGKCGENTLCFNTNGSFYCQCAKGFRSSTLTVNFTGGSSATCRDINECSDMKDICGPNAICFNTIGNYSCICDDGFVSTTGVESFRYGDNVKCIDRDECEEENICGQNAACVNTPGGHHCVCNAGFGLKSGKSTFSGNEEQCEDICMTDKTICGNGTCHHEATGHYCACHAGFTNYGNKTSRCTELNCDVFKDANNVKEVGHPPLTVVHIFKMFIVSHFCFILPKPLSQLIPIAHDFMRQLNKSCLDLTESENPKELDGDIMLKLLLSIIDKVLSSGVFNTNKEVSTFLDLVEEALRLIGPFVKSPRTNISSNHAELQHLLHKGSVIPQGATTLSSKQAQLDIQLEVAAGHPSYYPGFTTVSLLSYSNLENSANGFSGGMKPEKNQSFKINSKVVTVAVSNRNTSHLKEEVKLTLYHLKKSNQTSHTCVFWDSSEKGGSWSARGCEVVESNMEYTVCSCNHLSSFAVLMSLCEMKDKFELQLITWVGLSLSLICLFICILTFSMIRSIQSPRTTIHLHLCISLFTANLIFLAGISRTENRVGCAVVAGMLHFFYMAAFCWMCLEGIQLFRMVVLVFNTSFKTLYMMAGGYGVPAVIVAVSALANAEGYGTDKYCWLKLEFIWSFFGPVCVIISVNIFFFLITVWKLAQKFSSLNPDLDKLQKIKAFTVTAVAQLCVLGTMWIFGCFQFEEGTVVMSYLFTIFGSLQGLMIFVMHCLFSKQVREEYGNILSRCCAPQKKRYSEFSSSHSSKAHASKSTQDTGESHI</sequence>
<reference evidence="21" key="3">
    <citation type="submission" date="2025-09" db="UniProtKB">
        <authorList>
            <consortium name="Ensembl"/>
        </authorList>
    </citation>
    <scope>IDENTIFICATION</scope>
</reference>
<feature type="domain" description="G-protein coupled receptors family 2 profile 2" evidence="20">
    <location>
        <begin position="531"/>
        <end position="769"/>
    </location>
</feature>
<dbReference type="Pfam" id="PF00002">
    <property type="entry name" value="7tm_2"/>
    <property type="match status" value="1"/>
</dbReference>
<evidence type="ECO:0000256" key="17">
    <source>
        <dbReference type="SAM" id="SignalP"/>
    </source>
</evidence>
<feature type="chain" id="PRO_5043949925" evidence="17">
    <location>
        <begin position="24"/>
        <end position="816"/>
    </location>
</feature>
<evidence type="ECO:0000256" key="13">
    <source>
        <dbReference type="ARBA" id="ARBA00023224"/>
    </source>
</evidence>
<evidence type="ECO:0000256" key="5">
    <source>
        <dbReference type="ARBA" id="ARBA00022729"/>
    </source>
</evidence>
<evidence type="ECO:0000256" key="9">
    <source>
        <dbReference type="ARBA" id="ARBA00023136"/>
    </source>
</evidence>
<dbReference type="GeneTree" id="ENSGT00940000160578"/>
<feature type="domain" description="GAIN-B" evidence="19">
    <location>
        <begin position="357"/>
        <end position="526"/>
    </location>
</feature>
<dbReference type="PANTHER" id="PTHR12011:SF433">
    <property type="entry name" value="ADHESION G PROTEIN-COUPLED RECEPTOR E1-LIKE-RELATED"/>
    <property type="match status" value="1"/>
</dbReference>
<evidence type="ECO:0000256" key="15">
    <source>
        <dbReference type="SAM" id="MobiDB-lite"/>
    </source>
</evidence>
<dbReference type="InterPro" id="IPR017981">
    <property type="entry name" value="GPCR_2-like_7TM"/>
</dbReference>
<feature type="region of interest" description="Disordered" evidence="15">
    <location>
        <begin position="793"/>
        <end position="816"/>
    </location>
</feature>
<dbReference type="Gene3D" id="2.60.220.50">
    <property type="match status" value="1"/>
</dbReference>
<feature type="transmembrane region" description="Helical" evidence="16">
    <location>
        <begin position="746"/>
        <end position="768"/>
    </location>
</feature>
<dbReference type="GO" id="GO:0004930">
    <property type="term" value="F:G protein-coupled receptor activity"/>
    <property type="evidence" value="ECO:0007669"/>
    <property type="project" value="UniProtKB-KW"/>
</dbReference>
<dbReference type="Pfam" id="PF01825">
    <property type="entry name" value="GPS"/>
    <property type="match status" value="1"/>
</dbReference>
<proteinExistence type="predicted"/>
<evidence type="ECO:0000256" key="11">
    <source>
        <dbReference type="ARBA" id="ARBA00023170"/>
    </source>
</evidence>
<evidence type="ECO:0000259" key="20">
    <source>
        <dbReference type="PROSITE" id="PS50261"/>
    </source>
</evidence>
<dbReference type="PROSITE" id="PS01187">
    <property type="entry name" value="EGF_CA"/>
    <property type="match status" value="1"/>
</dbReference>
<keyword evidence="6" id="KW-0677">Repeat</keyword>
<dbReference type="InterPro" id="IPR000152">
    <property type="entry name" value="EGF-type_Asp/Asn_hydroxyl_site"/>
</dbReference>
<dbReference type="InterPro" id="IPR001881">
    <property type="entry name" value="EGF-like_Ca-bd_dom"/>
</dbReference>
<dbReference type="InterPro" id="IPR001740">
    <property type="entry name" value="GPCR_2_EMR1-like_rcpt"/>
</dbReference>